<feature type="transmembrane region" description="Helical" evidence="5">
    <location>
        <begin position="119"/>
        <end position="136"/>
    </location>
</feature>
<feature type="domain" description="Integral membrane bound transporter" evidence="6">
    <location>
        <begin position="200"/>
        <end position="324"/>
    </location>
</feature>
<dbReference type="EMBL" id="CP147251">
    <property type="protein sequence ID" value="WYJ76196.1"/>
    <property type="molecule type" value="Genomic_DNA"/>
</dbReference>
<dbReference type="Proteomes" id="UP000664701">
    <property type="component" value="Chromosome"/>
</dbReference>
<feature type="transmembrane region" description="Helical" evidence="5">
    <location>
        <begin position="279"/>
        <end position="299"/>
    </location>
</feature>
<feature type="transmembrane region" description="Helical" evidence="5">
    <location>
        <begin position="92"/>
        <end position="112"/>
    </location>
</feature>
<feature type="transmembrane region" description="Helical" evidence="5">
    <location>
        <begin position="311"/>
        <end position="336"/>
    </location>
</feature>
<accession>A0ABZ2SM30</accession>
<evidence type="ECO:0000256" key="5">
    <source>
        <dbReference type="SAM" id="Phobius"/>
    </source>
</evidence>
<protein>
    <recommendedName>
        <fullName evidence="6">Integral membrane bound transporter domain-containing protein</fullName>
    </recommendedName>
</protein>
<evidence type="ECO:0000256" key="2">
    <source>
        <dbReference type="ARBA" id="ARBA00022692"/>
    </source>
</evidence>
<gene>
    <name evidence="7" type="ORF">DOK78_000822</name>
</gene>
<keyword evidence="4 5" id="KW-0472">Membrane</keyword>
<reference evidence="7 8" key="1">
    <citation type="submission" date="2021-03" db="EMBL/GenBank/DDBJ databases">
        <authorList>
            <person name="Gilmore M.S."/>
            <person name="Schwartzman J."/>
            <person name="Van Tyne D."/>
            <person name="Martin M."/>
            <person name="Earl A.M."/>
            <person name="Manson A.L."/>
            <person name="Straub T."/>
            <person name="Salamzade R."/>
            <person name="Saavedra J."/>
            <person name="Lebreton F."/>
            <person name="Prichula J."/>
            <person name="Schaufler K."/>
            <person name="Gaca A."/>
            <person name="Sgardioli B."/>
            <person name="Wagenaar J."/>
            <person name="Strong T."/>
        </authorList>
    </citation>
    <scope>NUCLEOTIDE SEQUENCE [LARGE SCALE GENOMIC DNA]</scope>
    <source>
        <strain evidence="7 8">DIV2402</strain>
    </source>
</reference>
<feature type="transmembrane region" description="Helical" evidence="5">
    <location>
        <begin position="20"/>
        <end position="37"/>
    </location>
</feature>
<dbReference type="RefSeq" id="WP_207942536.1">
    <property type="nucleotide sequence ID" value="NZ_CP147251.1"/>
</dbReference>
<feature type="transmembrane region" description="Helical" evidence="5">
    <location>
        <begin position="142"/>
        <end position="163"/>
    </location>
</feature>
<keyword evidence="8" id="KW-1185">Reference proteome</keyword>
<feature type="transmembrane region" description="Helical" evidence="5">
    <location>
        <begin position="66"/>
        <end position="86"/>
    </location>
</feature>
<evidence type="ECO:0000256" key="4">
    <source>
        <dbReference type="ARBA" id="ARBA00023136"/>
    </source>
</evidence>
<reference evidence="7 8" key="2">
    <citation type="submission" date="2024-03" db="EMBL/GenBank/DDBJ databases">
        <title>The Genome Sequence of Enterococcus sp. DIV2402.</title>
        <authorList>
            <consortium name="The Broad Institute Genomics Platform"/>
            <consortium name="The Broad Institute Microbial Omics Core"/>
            <consortium name="The Broad Institute Genomic Center for Infectious Diseases"/>
            <person name="Earl A."/>
            <person name="Manson A."/>
            <person name="Gilmore M."/>
            <person name="Schwartman J."/>
            <person name="Shea T."/>
            <person name="Abouelleil A."/>
            <person name="Cao P."/>
            <person name="Chapman S."/>
            <person name="Cusick C."/>
            <person name="Young S."/>
            <person name="Neafsey D."/>
            <person name="Nusbaum C."/>
            <person name="Birren B."/>
        </authorList>
    </citation>
    <scope>NUCLEOTIDE SEQUENCE [LARGE SCALE GENOMIC DNA]</scope>
    <source>
        <strain evidence="7 8">DIV2402</strain>
    </source>
</reference>
<feature type="transmembrane region" description="Helical" evidence="5">
    <location>
        <begin position="240"/>
        <end position="273"/>
    </location>
</feature>
<name>A0ABZ2SM30_9ENTE</name>
<dbReference type="Pfam" id="PF13515">
    <property type="entry name" value="FUSC_2"/>
    <property type="match status" value="1"/>
</dbReference>
<feature type="transmembrane region" description="Helical" evidence="5">
    <location>
        <begin position="184"/>
        <end position="205"/>
    </location>
</feature>
<feature type="transmembrane region" description="Helical" evidence="5">
    <location>
        <begin position="43"/>
        <end position="59"/>
    </location>
</feature>
<evidence type="ECO:0000256" key="1">
    <source>
        <dbReference type="ARBA" id="ARBA00004141"/>
    </source>
</evidence>
<dbReference type="InterPro" id="IPR049453">
    <property type="entry name" value="Memb_transporter_dom"/>
</dbReference>
<keyword evidence="3 5" id="KW-1133">Transmembrane helix</keyword>
<evidence type="ECO:0000256" key="3">
    <source>
        <dbReference type="ARBA" id="ARBA00022989"/>
    </source>
</evidence>
<evidence type="ECO:0000259" key="6">
    <source>
        <dbReference type="Pfam" id="PF13515"/>
    </source>
</evidence>
<evidence type="ECO:0000313" key="7">
    <source>
        <dbReference type="EMBL" id="WYJ76196.1"/>
    </source>
</evidence>
<keyword evidence="2 5" id="KW-0812">Transmembrane</keyword>
<evidence type="ECO:0000313" key="8">
    <source>
        <dbReference type="Proteomes" id="UP000664701"/>
    </source>
</evidence>
<organism evidence="7 8">
    <name type="scientific">Candidatus Enterococcus lowellii</name>
    <dbReference type="NCBI Taxonomy" id="2230877"/>
    <lineage>
        <taxon>Bacteria</taxon>
        <taxon>Bacillati</taxon>
        <taxon>Bacillota</taxon>
        <taxon>Bacilli</taxon>
        <taxon>Lactobacillales</taxon>
        <taxon>Enterococcaceae</taxon>
        <taxon>Enterococcus</taxon>
    </lineage>
</organism>
<sequence>MGIPFLKELFHWNKPKLNPFQLIGAGLCMFTVLFTGYFLDNMAIASFGSFGIFVFLYYHHLPLQNLLLRLSAIGLFVFVSFLLGLLSTHVSWLAPLVVSIIAFTGRVFFRLYNITKPGVFFGVMVAAMGTSIHLPLSALPSTALYFLLGIILSLIMASLVHFTEKTPAEPVPKISISQRLADDPAVVLDGIFYGGMLFFAVYLSQGLQLTNPYWMVVSTAAVLQGDNLRAMLHRNIQRILGTIIGLGLSVFLLNLPLTTVQTLLMITILYVIVEITVRTNYAVANFFITPMSLMLASLIKHQYMIPLLPDRFIGIVLGGILGLFAAWIMTVGLKFYNKAFDLHENLDKEND</sequence>
<comment type="subcellular location">
    <subcellularLocation>
        <location evidence="1">Membrane</location>
        <topology evidence="1">Multi-pass membrane protein</topology>
    </subcellularLocation>
</comment>
<proteinExistence type="predicted"/>